<reference evidence="3" key="1">
    <citation type="journal article" date="2019" name="Int. J. Syst. Evol. Microbiol.">
        <title>The Global Catalogue of Microorganisms (GCM) 10K type strain sequencing project: providing services to taxonomists for standard genome sequencing and annotation.</title>
        <authorList>
            <consortium name="The Broad Institute Genomics Platform"/>
            <consortium name="The Broad Institute Genome Sequencing Center for Infectious Disease"/>
            <person name="Wu L."/>
            <person name="Ma J."/>
        </authorList>
    </citation>
    <scope>NUCLEOTIDE SEQUENCE [LARGE SCALE GENOMIC DNA]</scope>
    <source>
        <strain evidence="3">JCM 15896</strain>
    </source>
</reference>
<evidence type="ECO:0000256" key="1">
    <source>
        <dbReference type="SAM" id="Phobius"/>
    </source>
</evidence>
<sequence length="79" mass="9182">MSDMDDELIKKYPIWLSLLAMLSTFSILRLSRELEFPYWQGLVVALVVALGIFQVWFAIRNIRLKKLKSSFKSSVKSKS</sequence>
<keyword evidence="1" id="KW-1133">Transmembrane helix</keyword>
<accession>A0ABP3X7H3</accession>
<keyword evidence="1" id="KW-0812">Transmembrane</keyword>
<dbReference type="Proteomes" id="UP001500359">
    <property type="component" value="Unassembled WGS sequence"/>
</dbReference>
<dbReference type="EMBL" id="BAAAFD010000027">
    <property type="protein sequence ID" value="GAA0860357.1"/>
    <property type="molecule type" value="Genomic_DNA"/>
</dbReference>
<name>A0ABP3X7H3_9ALTE</name>
<keyword evidence="1" id="KW-0472">Membrane</keyword>
<evidence type="ECO:0000313" key="3">
    <source>
        <dbReference type="Proteomes" id="UP001500359"/>
    </source>
</evidence>
<gene>
    <name evidence="2" type="ORF">GCM10009114_37110</name>
</gene>
<comment type="caution">
    <text evidence="2">The sequence shown here is derived from an EMBL/GenBank/DDBJ whole genome shotgun (WGS) entry which is preliminary data.</text>
</comment>
<evidence type="ECO:0000313" key="2">
    <source>
        <dbReference type="EMBL" id="GAA0860357.1"/>
    </source>
</evidence>
<organism evidence="2 3">
    <name type="scientific">Aliiglaciecola litoralis</name>
    <dbReference type="NCBI Taxonomy" id="582857"/>
    <lineage>
        <taxon>Bacteria</taxon>
        <taxon>Pseudomonadati</taxon>
        <taxon>Pseudomonadota</taxon>
        <taxon>Gammaproteobacteria</taxon>
        <taxon>Alteromonadales</taxon>
        <taxon>Alteromonadaceae</taxon>
        <taxon>Aliiglaciecola</taxon>
    </lineage>
</organism>
<keyword evidence="3" id="KW-1185">Reference proteome</keyword>
<dbReference type="RefSeq" id="WP_343862713.1">
    <property type="nucleotide sequence ID" value="NZ_BAAAFD010000027.1"/>
</dbReference>
<protein>
    <submittedName>
        <fullName evidence="2">Uncharacterized protein</fullName>
    </submittedName>
</protein>
<proteinExistence type="predicted"/>
<feature type="transmembrane region" description="Helical" evidence="1">
    <location>
        <begin position="12"/>
        <end position="31"/>
    </location>
</feature>
<feature type="transmembrane region" description="Helical" evidence="1">
    <location>
        <begin position="37"/>
        <end position="59"/>
    </location>
</feature>